<feature type="domain" description="HTH marR-type" evidence="1">
    <location>
        <begin position="9"/>
        <end position="143"/>
    </location>
</feature>
<dbReference type="Proteomes" id="UP001500051">
    <property type="component" value="Unassembled WGS sequence"/>
</dbReference>
<dbReference type="InterPro" id="IPR039422">
    <property type="entry name" value="MarR/SlyA-like"/>
</dbReference>
<dbReference type="InterPro" id="IPR036390">
    <property type="entry name" value="WH_DNA-bd_sf"/>
</dbReference>
<dbReference type="InterPro" id="IPR036388">
    <property type="entry name" value="WH-like_DNA-bd_sf"/>
</dbReference>
<evidence type="ECO:0000313" key="3">
    <source>
        <dbReference type="Proteomes" id="UP001500051"/>
    </source>
</evidence>
<sequence length="156" mass="17124">MSQAADDVQLPLARLFAIAYRQLITDLHAELARRGWTDVRPAYGFALLALREGPLSSSELGVLMGMTKQAASKLVEALLEAGYARRGETTGDGRVRPIELTDHGRQLQETAEGIYTELENRWADVIGEDRLAALRADLVSVISADDGELPPVRPLW</sequence>
<dbReference type="SMART" id="SM00347">
    <property type="entry name" value="HTH_MARR"/>
    <property type="match status" value="1"/>
</dbReference>
<name>A0ABP7CGP0_9ACTN</name>
<dbReference type="PANTHER" id="PTHR33164">
    <property type="entry name" value="TRANSCRIPTIONAL REGULATOR, MARR FAMILY"/>
    <property type="match status" value="1"/>
</dbReference>
<dbReference type="Pfam" id="PF12802">
    <property type="entry name" value="MarR_2"/>
    <property type="match status" value="1"/>
</dbReference>
<dbReference type="SUPFAM" id="SSF46785">
    <property type="entry name" value="Winged helix' DNA-binding domain"/>
    <property type="match status" value="1"/>
</dbReference>
<dbReference type="PROSITE" id="PS50995">
    <property type="entry name" value="HTH_MARR_2"/>
    <property type="match status" value="1"/>
</dbReference>
<keyword evidence="3" id="KW-1185">Reference proteome</keyword>
<gene>
    <name evidence="2" type="ORF">GCM10022204_01320</name>
</gene>
<protein>
    <submittedName>
        <fullName evidence="2">MarR family winged helix-turn-helix transcriptional regulator</fullName>
    </submittedName>
</protein>
<proteinExistence type="predicted"/>
<comment type="caution">
    <text evidence="2">The sequence shown here is derived from an EMBL/GenBank/DDBJ whole genome shotgun (WGS) entry which is preliminary data.</text>
</comment>
<organism evidence="2 3">
    <name type="scientific">Microlunatus aurantiacus</name>
    <dbReference type="NCBI Taxonomy" id="446786"/>
    <lineage>
        <taxon>Bacteria</taxon>
        <taxon>Bacillati</taxon>
        <taxon>Actinomycetota</taxon>
        <taxon>Actinomycetes</taxon>
        <taxon>Propionibacteriales</taxon>
        <taxon>Propionibacteriaceae</taxon>
        <taxon>Microlunatus</taxon>
    </lineage>
</organism>
<dbReference type="Gene3D" id="1.10.10.10">
    <property type="entry name" value="Winged helix-like DNA-binding domain superfamily/Winged helix DNA-binding domain"/>
    <property type="match status" value="1"/>
</dbReference>
<dbReference type="EMBL" id="BAAAYX010000002">
    <property type="protein sequence ID" value="GAA3690221.1"/>
    <property type="molecule type" value="Genomic_DNA"/>
</dbReference>
<evidence type="ECO:0000313" key="2">
    <source>
        <dbReference type="EMBL" id="GAA3690221.1"/>
    </source>
</evidence>
<accession>A0ABP7CGP0</accession>
<dbReference type="PANTHER" id="PTHR33164:SF99">
    <property type="entry name" value="MARR FAMILY REGULATORY PROTEIN"/>
    <property type="match status" value="1"/>
</dbReference>
<reference evidence="3" key="1">
    <citation type="journal article" date="2019" name="Int. J. Syst. Evol. Microbiol.">
        <title>The Global Catalogue of Microorganisms (GCM) 10K type strain sequencing project: providing services to taxonomists for standard genome sequencing and annotation.</title>
        <authorList>
            <consortium name="The Broad Institute Genomics Platform"/>
            <consortium name="The Broad Institute Genome Sequencing Center for Infectious Disease"/>
            <person name="Wu L."/>
            <person name="Ma J."/>
        </authorList>
    </citation>
    <scope>NUCLEOTIDE SEQUENCE [LARGE SCALE GENOMIC DNA]</scope>
    <source>
        <strain evidence="3">JCM 16548</strain>
    </source>
</reference>
<evidence type="ECO:0000259" key="1">
    <source>
        <dbReference type="PROSITE" id="PS50995"/>
    </source>
</evidence>
<dbReference type="InterPro" id="IPR000835">
    <property type="entry name" value="HTH_MarR-typ"/>
</dbReference>
<dbReference type="RefSeq" id="WP_344810335.1">
    <property type="nucleotide sequence ID" value="NZ_BAAAYX010000002.1"/>
</dbReference>